<keyword evidence="5" id="KW-1185">Reference proteome</keyword>
<protein>
    <recommendedName>
        <fullName evidence="2">CRAL-TRIO domain-containing protein</fullName>
    </recommendedName>
</protein>
<dbReference type="Gene3D" id="1.10.8.20">
    <property type="entry name" value="N-terminal domain of phosphatidylinositol transfer protein sec14p"/>
    <property type="match status" value="1"/>
</dbReference>
<dbReference type="EMBL" id="AMQM01003358">
    <property type="status" value="NOT_ANNOTATED_CDS"/>
    <property type="molecule type" value="Genomic_DNA"/>
</dbReference>
<dbReference type="PANTHER" id="PTHR10174">
    <property type="entry name" value="ALPHA-TOCOPHEROL TRANSFER PROTEIN-RELATED"/>
    <property type="match status" value="1"/>
</dbReference>
<dbReference type="Proteomes" id="UP000015101">
    <property type="component" value="Unassembled WGS sequence"/>
</dbReference>
<feature type="region of interest" description="Disordered" evidence="1">
    <location>
        <begin position="300"/>
        <end position="321"/>
    </location>
</feature>
<evidence type="ECO:0000313" key="3">
    <source>
        <dbReference type="EMBL" id="ESO07986.1"/>
    </source>
</evidence>
<dbReference type="AlphaFoldDB" id="T1FMS2"/>
<dbReference type="EnsemblMetazoa" id="HelroT185411">
    <property type="protein sequence ID" value="HelroP185411"/>
    <property type="gene ID" value="HelroG185411"/>
</dbReference>
<reference evidence="4" key="3">
    <citation type="submission" date="2015-06" db="UniProtKB">
        <authorList>
            <consortium name="EnsemblMetazoa"/>
        </authorList>
    </citation>
    <scope>IDENTIFICATION</scope>
</reference>
<dbReference type="RefSeq" id="XP_009013775.1">
    <property type="nucleotide sequence ID" value="XM_009015527.1"/>
</dbReference>
<dbReference type="CTD" id="20210121"/>
<dbReference type="Gene3D" id="3.40.525.10">
    <property type="entry name" value="CRAL-TRIO lipid binding domain"/>
    <property type="match status" value="1"/>
</dbReference>
<dbReference type="PROSITE" id="PS50191">
    <property type="entry name" value="CRAL_TRIO"/>
    <property type="match status" value="1"/>
</dbReference>
<dbReference type="SMART" id="SM00516">
    <property type="entry name" value="SEC14"/>
    <property type="match status" value="1"/>
</dbReference>
<dbReference type="PANTHER" id="PTHR10174:SF130">
    <property type="entry name" value="ALPHA-TOCOPHEROL TRANSFER PROTEIN-LIKE"/>
    <property type="match status" value="1"/>
</dbReference>
<dbReference type="InterPro" id="IPR036273">
    <property type="entry name" value="CRAL/TRIO_N_dom_sf"/>
</dbReference>
<dbReference type="OMA" id="ICVWIRL"/>
<dbReference type="FunCoup" id="T1FMS2">
    <property type="interactions" value="79"/>
</dbReference>
<evidence type="ECO:0000313" key="5">
    <source>
        <dbReference type="Proteomes" id="UP000015101"/>
    </source>
</evidence>
<name>T1FMS2_HELRO</name>
<proteinExistence type="predicted"/>
<dbReference type="STRING" id="6412.T1FMS2"/>
<accession>T1FMS2</accession>
<dbReference type="OrthoDB" id="75724at2759"/>
<reference evidence="3 5" key="2">
    <citation type="journal article" date="2013" name="Nature">
        <title>Insights into bilaterian evolution from three spiralian genomes.</title>
        <authorList>
            <person name="Simakov O."/>
            <person name="Marletaz F."/>
            <person name="Cho S.J."/>
            <person name="Edsinger-Gonzales E."/>
            <person name="Havlak P."/>
            <person name="Hellsten U."/>
            <person name="Kuo D.H."/>
            <person name="Larsson T."/>
            <person name="Lv J."/>
            <person name="Arendt D."/>
            <person name="Savage R."/>
            <person name="Osoegawa K."/>
            <person name="de Jong P."/>
            <person name="Grimwood J."/>
            <person name="Chapman J.A."/>
            <person name="Shapiro H."/>
            <person name="Aerts A."/>
            <person name="Otillar R.P."/>
            <person name="Terry A.Y."/>
            <person name="Boore J.L."/>
            <person name="Grigoriev I.V."/>
            <person name="Lindberg D.R."/>
            <person name="Seaver E.C."/>
            <person name="Weisblat D.A."/>
            <person name="Putnam N.H."/>
            <person name="Rokhsar D.S."/>
        </authorList>
    </citation>
    <scope>NUCLEOTIDE SEQUENCE</scope>
</reference>
<dbReference type="InParanoid" id="T1FMS2"/>
<dbReference type="SUPFAM" id="SSF46938">
    <property type="entry name" value="CRAL/TRIO N-terminal domain"/>
    <property type="match status" value="1"/>
</dbReference>
<dbReference type="EMBL" id="KB096134">
    <property type="protein sequence ID" value="ESO07986.1"/>
    <property type="molecule type" value="Genomic_DNA"/>
</dbReference>
<evidence type="ECO:0000313" key="4">
    <source>
        <dbReference type="EnsemblMetazoa" id="HelroP185411"/>
    </source>
</evidence>
<dbReference type="CDD" id="cd00170">
    <property type="entry name" value="SEC14"/>
    <property type="match status" value="1"/>
</dbReference>
<dbReference type="KEGG" id="hro:HELRODRAFT_185411"/>
<sequence length="321" mass="37462">MDADDAKYVCGLTPQSLEKAKKELNEDPKQRIGAVQTLRKWIKQQPHLTCRTDTQFLLTILRRSKFSQLVARELIENMLTMKTKYPNLMSNLDLKEPAFRTMLDAGVIVYCPKKDHEGRSLVIIRPGKVPDMDDPNFGHHVEVRMGLAIGELRRHLDENITVNGIMLMFDFTGATMKQMTKRNSEERKIHSKIWQDCTPERVKAFIFYNPGPILEFFLTTVKQFMKKKNQERIQIHETMESLYKVIPMEFWPTEYLPDDYNGPSAGSVSEITAYWKKVISEESNRKYVLEASHEKYKIDEKKMPKKQDAIPQESFRKLAID</sequence>
<dbReference type="GeneID" id="20210121"/>
<reference evidence="5" key="1">
    <citation type="submission" date="2012-12" db="EMBL/GenBank/DDBJ databases">
        <authorList>
            <person name="Hellsten U."/>
            <person name="Grimwood J."/>
            <person name="Chapman J.A."/>
            <person name="Shapiro H."/>
            <person name="Aerts A."/>
            <person name="Otillar R.P."/>
            <person name="Terry A.Y."/>
            <person name="Boore J.L."/>
            <person name="Simakov O."/>
            <person name="Marletaz F."/>
            <person name="Cho S.-J."/>
            <person name="Edsinger-Gonzales E."/>
            <person name="Havlak P."/>
            <person name="Kuo D.-H."/>
            <person name="Larsson T."/>
            <person name="Lv J."/>
            <person name="Arendt D."/>
            <person name="Savage R."/>
            <person name="Osoegawa K."/>
            <person name="de Jong P."/>
            <person name="Lindberg D.R."/>
            <person name="Seaver E.C."/>
            <person name="Weisblat D.A."/>
            <person name="Putnam N.H."/>
            <person name="Grigoriev I.V."/>
            <person name="Rokhsar D.S."/>
        </authorList>
    </citation>
    <scope>NUCLEOTIDE SEQUENCE</scope>
</reference>
<dbReference type="InterPro" id="IPR001251">
    <property type="entry name" value="CRAL-TRIO_dom"/>
</dbReference>
<gene>
    <name evidence="4" type="primary">20210121</name>
    <name evidence="3" type="ORF">HELRODRAFT_185411</name>
</gene>
<dbReference type="HOGENOM" id="CLU_046597_3_1_1"/>
<organism evidence="4 5">
    <name type="scientific">Helobdella robusta</name>
    <name type="common">Californian leech</name>
    <dbReference type="NCBI Taxonomy" id="6412"/>
    <lineage>
        <taxon>Eukaryota</taxon>
        <taxon>Metazoa</taxon>
        <taxon>Spiralia</taxon>
        <taxon>Lophotrochozoa</taxon>
        <taxon>Annelida</taxon>
        <taxon>Clitellata</taxon>
        <taxon>Hirudinea</taxon>
        <taxon>Rhynchobdellida</taxon>
        <taxon>Glossiphoniidae</taxon>
        <taxon>Helobdella</taxon>
    </lineage>
</organism>
<dbReference type="eggNOG" id="KOG1471">
    <property type="taxonomic scope" value="Eukaryota"/>
</dbReference>
<dbReference type="GO" id="GO:1902936">
    <property type="term" value="F:phosphatidylinositol bisphosphate binding"/>
    <property type="evidence" value="ECO:0000318"/>
    <property type="project" value="GO_Central"/>
</dbReference>
<dbReference type="Pfam" id="PF00650">
    <property type="entry name" value="CRAL_TRIO"/>
    <property type="match status" value="1"/>
</dbReference>
<dbReference type="SUPFAM" id="SSF52087">
    <property type="entry name" value="CRAL/TRIO domain"/>
    <property type="match status" value="1"/>
</dbReference>
<feature type="domain" description="CRAL-TRIO" evidence="2">
    <location>
        <begin position="95"/>
        <end position="268"/>
    </location>
</feature>
<dbReference type="InterPro" id="IPR036865">
    <property type="entry name" value="CRAL-TRIO_dom_sf"/>
</dbReference>
<evidence type="ECO:0000259" key="2">
    <source>
        <dbReference type="PROSITE" id="PS50191"/>
    </source>
</evidence>
<evidence type="ECO:0000256" key="1">
    <source>
        <dbReference type="SAM" id="MobiDB-lite"/>
    </source>
</evidence>